<reference evidence="3 4" key="1">
    <citation type="submission" date="2021-02" db="EMBL/GenBank/DDBJ databases">
        <title>Draft genome of the type strains Burkholderia anthina DSM16086.</title>
        <authorList>
            <person name="Hertel R."/>
            <person name="Meissner J."/>
            <person name="Poehlein A."/>
            <person name="Daniel R."/>
            <person name="Commichau F.M."/>
        </authorList>
    </citation>
    <scope>NUCLEOTIDE SEQUENCE [LARGE SCALE GENOMIC DNA]</scope>
    <source>
        <strain evidence="3 4">DSM 16086</strain>
    </source>
</reference>
<keyword evidence="4" id="KW-1185">Reference proteome</keyword>
<accession>A0ABS2B5L5</accession>
<protein>
    <recommendedName>
        <fullName evidence="5">Lipoprotein</fullName>
    </recommendedName>
</protein>
<proteinExistence type="predicted"/>
<evidence type="ECO:0008006" key="5">
    <source>
        <dbReference type="Google" id="ProtNLM"/>
    </source>
</evidence>
<dbReference type="EMBL" id="JAFCIQ010000011">
    <property type="protein sequence ID" value="MBM2768218.1"/>
    <property type="molecule type" value="Genomic_DNA"/>
</dbReference>
<organism evidence="3 4">
    <name type="scientific">Burkholderia anthina</name>
    <dbReference type="NCBI Taxonomy" id="179879"/>
    <lineage>
        <taxon>Bacteria</taxon>
        <taxon>Pseudomonadati</taxon>
        <taxon>Pseudomonadota</taxon>
        <taxon>Betaproteobacteria</taxon>
        <taxon>Burkholderiales</taxon>
        <taxon>Burkholderiaceae</taxon>
        <taxon>Burkholderia</taxon>
        <taxon>Burkholderia cepacia complex</taxon>
    </lineage>
</organism>
<feature type="region of interest" description="Disordered" evidence="1">
    <location>
        <begin position="49"/>
        <end position="141"/>
    </location>
</feature>
<sequence>MNCPSPLSSLVCIVSACLACAAAAQTPPAAPADAPVSASSTLPAPLVLQRSAQTAAPGAAVESDTPASGVAAPGFAFPLPATRAAAQSESRPRSALRRPLVADRPHRPQAASAPAGDAWSSDTLYASPYAKSPYEQPGDPD</sequence>
<dbReference type="Proteomes" id="UP000755577">
    <property type="component" value="Unassembled WGS sequence"/>
</dbReference>
<evidence type="ECO:0000313" key="3">
    <source>
        <dbReference type="EMBL" id="MBM2768218.1"/>
    </source>
</evidence>
<evidence type="ECO:0000256" key="2">
    <source>
        <dbReference type="SAM" id="SignalP"/>
    </source>
</evidence>
<name>A0ABS2B5L5_9BURK</name>
<feature type="chain" id="PRO_5046148869" description="Lipoprotein" evidence="2">
    <location>
        <begin position="25"/>
        <end position="141"/>
    </location>
</feature>
<evidence type="ECO:0000256" key="1">
    <source>
        <dbReference type="SAM" id="MobiDB-lite"/>
    </source>
</evidence>
<evidence type="ECO:0000313" key="4">
    <source>
        <dbReference type="Proteomes" id="UP000755577"/>
    </source>
</evidence>
<keyword evidence="2" id="KW-0732">Signal</keyword>
<gene>
    <name evidence="3" type="ORF">JQK92_17495</name>
</gene>
<comment type="caution">
    <text evidence="3">The sequence shown here is derived from an EMBL/GenBank/DDBJ whole genome shotgun (WGS) entry which is preliminary data.</text>
</comment>
<feature type="signal peptide" evidence="2">
    <location>
        <begin position="1"/>
        <end position="24"/>
    </location>
</feature>